<sequence length="492" mass="52156">MNCVLHKPDEMVAPFVDGKILESQSASAIEVINPSNGQSLLMIQAGCDADVDHAVTSARRAFDDGRWGEEPPSFRKKIMHLLADFIERDSSELDALDAGEMGKPIRELRANAASAAQLMRFYAEALDKVTGDVYDSDAGSFVAQRRVPRGVVAAIVPWNFPTFNAVLKLAPALAAGNCVVMKPSELSSRSSIRLAFLALRAGLPPGVLNVVPGLGRTVGRALALHRQVDMVSFTGSTAVGKQMLQYAGQSNLKVVLAECGGKSAQIVFDDGVDLDAASESIASLLLTNQGQLCSVGSRLLVQRSIEGALVNKIVARVKQVVMGDALDPNTTFGPLASAAQCARVMQYIEGAPDEGARLVAGGCRTLLHTGGYFVEPTVFCNVSPTARIAQEEIFGPVLSVIPFENEAEAIRVANGTLYGLAAYVWTANLSTAMRLTKALRSSVWVYAAASRGVGAGHAASFEPWGQSGLGVEGGLAGLESYQRRQLVWITHG</sequence>
<dbReference type="InterPro" id="IPR015590">
    <property type="entry name" value="Aldehyde_DH_dom"/>
</dbReference>
<dbReference type="EMBL" id="JAEVLS010000012">
    <property type="protein sequence ID" value="MBM0108902.1"/>
    <property type="molecule type" value="Genomic_DNA"/>
</dbReference>
<dbReference type="InterPro" id="IPR016163">
    <property type="entry name" value="Ald_DH_C"/>
</dbReference>
<dbReference type="Pfam" id="PF00171">
    <property type="entry name" value="Aldedh"/>
    <property type="match status" value="1"/>
</dbReference>
<comment type="caution">
    <text evidence="5">The sequence shown here is derived from an EMBL/GenBank/DDBJ whole genome shotgun (WGS) entry which is preliminary data.</text>
</comment>
<name>A0ABS1X6Q5_9GAMM</name>
<evidence type="ECO:0000313" key="6">
    <source>
        <dbReference type="Proteomes" id="UP000661077"/>
    </source>
</evidence>
<evidence type="ECO:0000256" key="1">
    <source>
        <dbReference type="ARBA" id="ARBA00023002"/>
    </source>
</evidence>
<dbReference type="PROSITE" id="PS00687">
    <property type="entry name" value="ALDEHYDE_DEHYDR_GLU"/>
    <property type="match status" value="1"/>
</dbReference>
<dbReference type="InterPro" id="IPR029510">
    <property type="entry name" value="Ald_DH_CS_GLU"/>
</dbReference>
<evidence type="ECO:0000313" key="5">
    <source>
        <dbReference type="EMBL" id="MBM0108902.1"/>
    </source>
</evidence>
<dbReference type="Proteomes" id="UP000661077">
    <property type="component" value="Unassembled WGS sequence"/>
</dbReference>
<evidence type="ECO:0000256" key="3">
    <source>
        <dbReference type="RuleBase" id="RU003345"/>
    </source>
</evidence>
<reference evidence="5 6" key="1">
    <citation type="journal article" date="2021" name="Int. J. Syst. Evol. Microbiol.">
        <title>Steroidobacter gossypii sp. nov., isolated from soil of cotton cropping field.</title>
        <authorList>
            <person name="Huang R."/>
            <person name="Yang S."/>
            <person name="Zhen C."/>
            <person name="Liu W."/>
        </authorList>
    </citation>
    <scope>NUCLEOTIDE SEQUENCE [LARGE SCALE GENOMIC DNA]</scope>
    <source>
        <strain evidence="5 6">S1-65</strain>
    </source>
</reference>
<dbReference type="Gene3D" id="3.40.605.10">
    <property type="entry name" value="Aldehyde Dehydrogenase, Chain A, domain 1"/>
    <property type="match status" value="1"/>
</dbReference>
<evidence type="ECO:0000259" key="4">
    <source>
        <dbReference type="Pfam" id="PF00171"/>
    </source>
</evidence>
<dbReference type="InterPro" id="IPR016161">
    <property type="entry name" value="Ald_DH/histidinol_DH"/>
</dbReference>
<keyword evidence="6" id="KW-1185">Reference proteome</keyword>
<gene>
    <name evidence="5" type="ORF">JM946_29590</name>
</gene>
<protein>
    <submittedName>
        <fullName evidence="5">Aldehyde dehydrogenase family protein</fullName>
    </submittedName>
</protein>
<dbReference type="Gene3D" id="3.40.309.10">
    <property type="entry name" value="Aldehyde Dehydrogenase, Chain A, domain 2"/>
    <property type="match status" value="1"/>
</dbReference>
<dbReference type="RefSeq" id="WP_218043205.1">
    <property type="nucleotide sequence ID" value="NZ_JAEVLS010000012.1"/>
</dbReference>
<feature type="domain" description="Aldehyde dehydrogenase" evidence="4">
    <location>
        <begin position="22"/>
        <end position="485"/>
    </location>
</feature>
<organism evidence="5 6">
    <name type="scientific">Steroidobacter gossypii</name>
    <dbReference type="NCBI Taxonomy" id="2805490"/>
    <lineage>
        <taxon>Bacteria</taxon>
        <taxon>Pseudomonadati</taxon>
        <taxon>Pseudomonadota</taxon>
        <taxon>Gammaproteobacteria</taxon>
        <taxon>Steroidobacterales</taxon>
        <taxon>Steroidobacteraceae</taxon>
        <taxon>Steroidobacter</taxon>
    </lineage>
</organism>
<dbReference type="PANTHER" id="PTHR11699">
    <property type="entry name" value="ALDEHYDE DEHYDROGENASE-RELATED"/>
    <property type="match status" value="1"/>
</dbReference>
<dbReference type="InterPro" id="IPR016162">
    <property type="entry name" value="Ald_DH_N"/>
</dbReference>
<feature type="active site" evidence="2">
    <location>
        <position position="258"/>
    </location>
</feature>
<comment type="similarity">
    <text evidence="3">Belongs to the aldehyde dehydrogenase family.</text>
</comment>
<accession>A0ABS1X6Q5</accession>
<evidence type="ECO:0000256" key="2">
    <source>
        <dbReference type="PROSITE-ProRule" id="PRU10007"/>
    </source>
</evidence>
<dbReference type="SUPFAM" id="SSF53720">
    <property type="entry name" value="ALDH-like"/>
    <property type="match status" value="1"/>
</dbReference>
<keyword evidence="1 3" id="KW-0560">Oxidoreductase</keyword>
<proteinExistence type="inferred from homology"/>